<evidence type="ECO:0000256" key="3">
    <source>
        <dbReference type="ARBA" id="ARBA00022491"/>
    </source>
</evidence>
<dbReference type="RefSeq" id="WP_072984477.1">
    <property type="nucleotide sequence ID" value="NZ_FQZB01000003.1"/>
</dbReference>
<dbReference type="AlphaFoldDB" id="A0A1M6B4C7"/>
<sequence length="92" mass="10238">MNIRGIGGTSNVINLYNRNTNKVGNAKEVSKRDSVEISNVGKVLMSYGIEEPNVANNKRIEELRQQVQNGTYKVDSTLTAKALIDTMRGRRV</sequence>
<reference evidence="8 9" key="1">
    <citation type="submission" date="2016-11" db="EMBL/GenBank/DDBJ databases">
        <authorList>
            <person name="Jaros S."/>
            <person name="Januszkiewicz K."/>
            <person name="Wedrychowicz H."/>
        </authorList>
    </citation>
    <scope>NUCLEOTIDE SEQUENCE [LARGE SCALE GENOMIC DNA]</scope>
    <source>
        <strain evidence="8 9">DSM 21758</strain>
    </source>
</reference>
<dbReference type="InterPro" id="IPR035890">
    <property type="entry name" value="Anti-sigma-28_factor_FlgM_sf"/>
</dbReference>
<keyword evidence="9" id="KW-1185">Reference proteome</keyword>
<dbReference type="Proteomes" id="UP000184310">
    <property type="component" value="Unassembled WGS sequence"/>
</dbReference>
<evidence type="ECO:0000259" key="7">
    <source>
        <dbReference type="Pfam" id="PF04316"/>
    </source>
</evidence>
<dbReference type="GO" id="GO:0045892">
    <property type="term" value="P:negative regulation of DNA-templated transcription"/>
    <property type="evidence" value="ECO:0007669"/>
    <property type="project" value="InterPro"/>
</dbReference>
<protein>
    <recommendedName>
        <fullName evidence="2">Negative regulator of flagellin synthesis</fullName>
    </recommendedName>
</protein>
<keyword evidence="5" id="KW-0805">Transcription regulation</keyword>
<gene>
    <name evidence="8" type="ORF">SAMN02745163_00253</name>
</gene>
<dbReference type="EMBL" id="FQZB01000003">
    <property type="protein sequence ID" value="SHI43599.1"/>
    <property type="molecule type" value="Genomic_DNA"/>
</dbReference>
<dbReference type="GO" id="GO:0044781">
    <property type="term" value="P:bacterial-type flagellum organization"/>
    <property type="evidence" value="ECO:0007669"/>
    <property type="project" value="UniProtKB-KW"/>
</dbReference>
<comment type="similarity">
    <text evidence="1">Belongs to the FlgM family.</text>
</comment>
<evidence type="ECO:0000256" key="1">
    <source>
        <dbReference type="ARBA" id="ARBA00005322"/>
    </source>
</evidence>
<dbReference type="NCBIfam" id="TIGR03824">
    <property type="entry name" value="FlgM_jcvi"/>
    <property type="match status" value="1"/>
</dbReference>
<accession>A0A1M6B4C7</accession>
<dbReference type="InterPro" id="IPR007412">
    <property type="entry name" value="FlgM"/>
</dbReference>
<dbReference type="InterPro" id="IPR031316">
    <property type="entry name" value="FlgM_C"/>
</dbReference>
<evidence type="ECO:0000256" key="6">
    <source>
        <dbReference type="ARBA" id="ARBA00023163"/>
    </source>
</evidence>
<name>A0A1M6B4C7_9CLOT</name>
<organism evidence="8 9">
    <name type="scientific">Clostridium cavendishii DSM 21758</name>
    <dbReference type="NCBI Taxonomy" id="1121302"/>
    <lineage>
        <taxon>Bacteria</taxon>
        <taxon>Bacillati</taxon>
        <taxon>Bacillota</taxon>
        <taxon>Clostridia</taxon>
        <taxon>Eubacteriales</taxon>
        <taxon>Clostridiaceae</taxon>
        <taxon>Clostridium</taxon>
    </lineage>
</organism>
<evidence type="ECO:0000256" key="5">
    <source>
        <dbReference type="ARBA" id="ARBA00023015"/>
    </source>
</evidence>
<proteinExistence type="inferred from homology"/>
<dbReference type="SUPFAM" id="SSF101498">
    <property type="entry name" value="Anti-sigma factor FlgM"/>
    <property type="match status" value="1"/>
</dbReference>
<dbReference type="Pfam" id="PF04316">
    <property type="entry name" value="FlgM"/>
    <property type="match status" value="1"/>
</dbReference>
<keyword evidence="3" id="KW-0678">Repressor</keyword>
<dbReference type="STRING" id="1121302.SAMN02745163_00253"/>
<keyword evidence="4" id="KW-1005">Bacterial flagellum biogenesis</keyword>
<evidence type="ECO:0000313" key="9">
    <source>
        <dbReference type="Proteomes" id="UP000184310"/>
    </source>
</evidence>
<dbReference type="OrthoDB" id="2112800at2"/>
<evidence type="ECO:0000256" key="4">
    <source>
        <dbReference type="ARBA" id="ARBA00022795"/>
    </source>
</evidence>
<evidence type="ECO:0000256" key="2">
    <source>
        <dbReference type="ARBA" id="ARBA00017823"/>
    </source>
</evidence>
<evidence type="ECO:0000313" key="8">
    <source>
        <dbReference type="EMBL" id="SHI43599.1"/>
    </source>
</evidence>
<feature type="domain" description="Anti-sigma-28 factor FlgM C-terminal" evidence="7">
    <location>
        <begin position="33"/>
        <end position="85"/>
    </location>
</feature>
<keyword evidence="6" id="KW-0804">Transcription</keyword>